<feature type="compositionally biased region" description="Basic and acidic residues" evidence="1">
    <location>
        <begin position="252"/>
        <end position="267"/>
    </location>
</feature>
<accession>A0A8G2M4X1</accession>
<evidence type="ECO:0000256" key="3">
    <source>
        <dbReference type="SAM" id="SignalP"/>
    </source>
</evidence>
<evidence type="ECO:0000256" key="1">
    <source>
        <dbReference type="SAM" id="MobiDB-lite"/>
    </source>
</evidence>
<feature type="chain" id="PRO_5034603569" description="TPM domain-containing protein" evidence="3">
    <location>
        <begin position="27"/>
        <end position="687"/>
    </location>
</feature>
<dbReference type="Gene3D" id="3.10.310.50">
    <property type="match status" value="1"/>
</dbReference>
<evidence type="ECO:0000313" key="5">
    <source>
        <dbReference type="EMBL" id="STO16142.1"/>
    </source>
</evidence>
<dbReference type="InterPro" id="IPR007621">
    <property type="entry name" value="TPM_dom"/>
</dbReference>
<evidence type="ECO:0000256" key="2">
    <source>
        <dbReference type="SAM" id="Phobius"/>
    </source>
</evidence>
<keyword evidence="3" id="KW-0732">Signal</keyword>
<feature type="signal peptide" evidence="3">
    <location>
        <begin position="1"/>
        <end position="26"/>
    </location>
</feature>
<reference evidence="5 6" key="1">
    <citation type="submission" date="2018-06" db="EMBL/GenBank/DDBJ databases">
        <authorList>
            <consortium name="Pathogen Informatics"/>
            <person name="Doyle S."/>
        </authorList>
    </citation>
    <scope>NUCLEOTIDE SEQUENCE [LARGE SCALE GENOMIC DNA]</scope>
    <source>
        <strain evidence="5 6">NCTC11819</strain>
    </source>
</reference>
<gene>
    <name evidence="5" type="ORF">NCTC11819_00697</name>
</gene>
<proteinExistence type="predicted"/>
<feature type="region of interest" description="Disordered" evidence="1">
    <location>
        <begin position="252"/>
        <end position="274"/>
    </location>
</feature>
<comment type="caution">
    <text evidence="5">The sequence shown here is derived from an EMBL/GenBank/DDBJ whole genome shotgun (WGS) entry which is preliminary data.</text>
</comment>
<dbReference type="Proteomes" id="UP000255284">
    <property type="component" value="Unassembled WGS sequence"/>
</dbReference>
<dbReference type="AlphaFoldDB" id="A0A8G2M4X1"/>
<name>A0A8G2M4X1_9ACTO</name>
<dbReference type="EMBL" id="UGGQ01000006">
    <property type="protein sequence ID" value="STO16142.1"/>
    <property type="molecule type" value="Genomic_DNA"/>
</dbReference>
<keyword evidence="2" id="KW-1133">Transmembrane helix</keyword>
<evidence type="ECO:0000313" key="6">
    <source>
        <dbReference type="Proteomes" id="UP000255284"/>
    </source>
</evidence>
<keyword evidence="2" id="KW-0812">Transmembrane</keyword>
<evidence type="ECO:0000259" key="4">
    <source>
        <dbReference type="Pfam" id="PF04536"/>
    </source>
</evidence>
<keyword evidence="2" id="KW-0472">Membrane</keyword>
<feature type="domain" description="TPM" evidence="4">
    <location>
        <begin position="97"/>
        <end position="189"/>
    </location>
</feature>
<dbReference type="Pfam" id="PF04536">
    <property type="entry name" value="TPM_phosphatase"/>
    <property type="match status" value="1"/>
</dbReference>
<dbReference type="RefSeq" id="WP_255312833.1">
    <property type="nucleotide sequence ID" value="NZ_UGGQ01000006.1"/>
</dbReference>
<organism evidence="5 6">
    <name type="scientific">Mobiluncus mulieris</name>
    <dbReference type="NCBI Taxonomy" id="2052"/>
    <lineage>
        <taxon>Bacteria</taxon>
        <taxon>Bacillati</taxon>
        <taxon>Actinomycetota</taxon>
        <taxon>Actinomycetes</taxon>
        <taxon>Actinomycetales</taxon>
        <taxon>Actinomycetaceae</taxon>
        <taxon>Mobiluncus</taxon>
    </lineage>
</organism>
<protein>
    <recommendedName>
        <fullName evidence="4">TPM domain-containing protein</fullName>
    </recommendedName>
</protein>
<feature type="transmembrane region" description="Helical" evidence="2">
    <location>
        <begin position="216"/>
        <end position="236"/>
    </location>
</feature>
<sequence length="687" mass="74261">MKRIHALAAGLTLIMASFTGTTSALALTARPSDFDAAPLASCETVTSTQSLASMTGTAGNTILPAANPLDLSESQIYDPMDVLKDGIYQVKSSVESLKTHGLKLYVAVLDDYSGLTPDEWNTRTAELTSNEPDTYYLSLNMADKQFSATATSGSKLNSAQIDELAKNAAAPQFSTGEFASGISSFAQQLLMRSTATPTNPAETATREAVQSSTNRWLIVVLLASMVVAVFLAVALYRRASTAPHKRTKVDFDSVEQADRDEEHEAVDKCPPTANAPIEGAVANQRLMKVTPPVAVATDRDMSTNVDSDAGISDSQEEVNYTMVLNQISELAVLSWGAQEDLRIVELLLGASVAAPFADSLGATQNRAAALLAELARTDGAISTPRSQEITEEIAKLRQDITLEVSQYAKQCHPVGAIKSDLNRLASLWNQIRKEIVGAQSAQQILNESYLSAPIAHSRANLSQATKLLKASYKGILSGQESIKQGDEQTASRYARGAQRAIVQAKLAADNILKLQDYLGWVSDELSTLKVNLSLDVDSIRSQDSNASGPEIAMAERALNNANAALMGKADSIEALVKLRSAQASLYYAYAQQAEIESKFRELPADFDSSLQHTKQLRSLLETDLRLRRKNLEPRMLVDLARCDQLLAQIQLKQHQDSTIAMSMLNTCTEMLVQVQNDLPAGFQAKIG</sequence>